<reference evidence="3 4" key="2">
    <citation type="submission" date="2019-01" db="EMBL/GenBank/DDBJ databases">
        <title>The decoding of complex shrimp genome reveals the adaptation for benthos swimmer, frequently molting mechanism and breeding impact on genome.</title>
        <authorList>
            <person name="Sun Y."/>
            <person name="Gao Y."/>
            <person name="Yu Y."/>
        </authorList>
    </citation>
    <scope>NUCLEOTIDE SEQUENCE [LARGE SCALE GENOMIC DNA]</scope>
    <source>
        <tissue evidence="3">Muscle</tissue>
    </source>
</reference>
<comment type="caution">
    <text evidence="3">The sequence shown here is derived from an EMBL/GenBank/DDBJ whole genome shotgun (WGS) entry which is preliminary data.</text>
</comment>
<keyword evidence="4" id="KW-1185">Reference proteome</keyword>
<accession>A0A423U9C0</accession>
<proteinExistence type="predicted"/>
<evidence type="ECO:0008006" key="5">
    <source>
        <dbReference type="Google" id="ProtNLM"/>
    </source>
</evidence>
<feature type="chain" id="PRO_5019253965" description="Transmembrane protein 267" evidence="2">
    <location>
        <begin position="21"/>
        <end position="168"/>
    </location>
</feature>
<protein>
    <recommendedName>
        <fullName evidence="5">Transmembrane protein 267</fullName>
    </recommendedName>
</protein>
<keyword evidence="1" id="KW-1133">Transmembrane helix</keyword>
<evidence type="ECO:0000256" key="2">
    <source>
        <dbReference type="SAM" id="SignalP"/>
    </source>
</evidence>
<organism evidence="3 4">
    <name type="scientific">Penaeus vannamei</name>
    <name type="common">Whiteleg shrimp</name>
    <name type="synonym">Litopenaeus vannamei</name>
    <dbReference type="NCBI Taxonomy" id="6689"/>
    <lineage>
        <taxon>Eukaryota</taxon>
        <taxon>Metazoa</taxon>
        <taxon>Ecdysozoa</taxon>
        <taxon>Arthropoda</taxon>
        <taxon>Crustacea</taxon>
        <taxon>Multicrustacea</taxon>
        <taxon>Malacostraca</taxon>
        <taxon>Eumalacostraca</taxon>
        <taxon>Eucarida</taxon>
        <taxon>Decapoda</taxon>
        <taxon>Dendrobranchiata</taxon>
        <taxon>Penaeoidea</taxon>
        <taxon>Penaeidae</taxon>
        <taxon>Penaeus</taxon>
    </lineage>
</organism>
<dbReference type="AlphaFoldDB" id="A0A423U9C0"/>
<keyword evidence="2" id="KW-0732">Signal</keyword>
<sequence length="168" mass="18673">MKDGIQLFLLLAALLFCTWPSDIIVGKFVKTLPAKSLLRALDTVVHGFIGAFSWQLMCLLCPALEFNVIYQVSWLVSGRSFLDGKTTASILNSVLNFGLAFALSCIIDVDHVFKDLIQTIQGGARAPWERGVLHLSLPPLVIVLLLYATAMIFKQLCKPSFWFKAQEN</sequence>
<reference evidence="3 4" key="1">
    <citation type="submission" date="2018-04" db="EMBL/GenBank/DDBJ databases">
        <authorList>
            <person name="Zhang X."/>
            <person name="Yuan J."/>
            <person name="Li F."/>
            <person name="Xiang J."/>
        </authorList>
    </citation>
    <scope>NUCLEOTIDE SEQUENCE [LARGE SCALE GENOMIC DNA]</scope>
    <source>
        <tissue evidence="3">Muscle</tissue>
    </source>
</reference>
<evidence type="ECO:0000256" key="1">
    <source>
        <dbReference type="SAM" id="Phobius"/>
    </source>
</evidence>
<keyword evidence="1" id="KW-0812">Transmembrane</keyword>
<keyword evidence="1" id="KW-0472">Membrane</keyword>
<dbReference type="EMBL" id="QCYY01000328">
    <property type="protein sequence ID" value="ROT85295.1"/>
    <property type="molecule type" value="Genomic_DNA"/>
</dbReference>
<feature type="transmembrane region" description="Helical" evidence="1">
    <location>
        <begin position="133"/>
        <end position="153"/>
    </location>
</feature>
<evidence type="ECO:0000313" key="3">
    <source>
        <dbReference type="EMBL" id="ROT85295.1"/>
    </source>
</evidence>
<evidence type="ECO:0000313" key="4">
    <source>
        <dbReference type="Proteomes" id="UP000283509"/>
    </source>
</evidence>
<name>A0A423U9C0_PENVA</name>
<gene>
    <name evidence="3" type="ORF">C7M84_017768</name>
</gene>
<dbReference type="OrthoDB" id="10014558at2759"/>
<feature type="signal peptide" evidence="2">
    <location>
        <begin position="1"/>
        <end position="20"/>
    </location>
</feature>
<feature type="transmembrane region" description="Helical" evidence="1">
    <location>
        <begin position="44"/>
        <end position="69"/>
    </location>
</feature>
<dbReference type="Proteomes" id="UP000283509">
    <property type="component" value="Unassembled WGS sequence"/>
</dbReference>